<dbReference type="InterPro" id="IPR029044">
    <property type="entry name" value="Nucleotide-diphossugar_trans"/>
</dbReference>
<sequence>MVSVCMATYNGGQYIKQQLESILSQMAPDDEVVISDDGSNDNTRDIVLSLGDNRIRLLENSGSHGFVSNFENALRNAKGEIIFLSDQDDVWFDRKVEMLTDALKNYDLVIHDAQLIDGDGKSLGKTYYSTLHHKTGFWANLWKTRWLGCCMAFRREVLDYCLPIPKSIVAHDYWIGMMGMVKFRSCFLEDVLIGYRRHGNNVSTSSEKSDNSLWYKLVVKRTNLLVSILGRLISR</sequence>
<evidence type="ECO:0000259" key="1">
    <source>
        <dbReference type="Pfam" id="PF00535"/>
    </source>
</evidence>
<keyword evidence="2" id="KW-0808">Transferase</keyword>
<dbReference type="Proteomes" id="UP000184130">
    <property type="component" value="Unassembled WGS sequence"/>
</dbReference>
<proteinExistence type="predicted"/>
<gene>
    <name evidence="2" type="ORF">SAMN05216463_101174</name>
</gene>
<dbReference type="SUPFAM" id="SSF53448">
    <property type="entry name" value="Nucleotide-diphospho-sugar transferases"/>
    <property type="match status" value="1"/>
</dbReference>
<dbReference type="PANTHER" id="PTHR22916">
    <property type="entry name" value="GLYCOSYLTRANSFERASE"/>
    <property type="match status" value="1"/>
</dbReference>
<dbReference type="EMBL" id="FRBD01000001">
    <property type="protein sequence ID" value="SHK29717.1"/>
    <property type="molecule type" value="Genomic_DNA"/>
</dbReference>
<evidence type="ECO:0000313" key="3">
    <source>
        <dbReference type="Proteomes" id="UP000184130"/>
    </source>
</evidence>
<name>A0A1M6RBK7_XYLRU</name>
<dbReference type="CDD" id="cd04196">
    <property type="entry name" value="GT_2_like_d"/>
    <property type="match status" value="1"/>
</dbReference>
<protein>
    <submittedName>
        <fullName evidence="2">Glycosyl transferase family 2</fullName>
    </submittedName>
</protein>
<organism evidence="2 3">
    <name type="scientific">Xylanibacter ruminicola</name>
    <name type="common">Prevotella ruminicola</name>
    <dbReference type="NCBI Taxonomy" id="839"/>
    <lineage>
        <taxon>Bacteria</taxon>
        <taxon>Pseudomonadati</taxon>
        <taxon>Bacteroidota</taxon>
        <taxon>Bacteroidia</taxon>
        <taxon>Bacteroidales</taxon>
        <taxon>Prevotellaceae</taxon>
        <taxon>Xylanibacter</taxon>
    </lineage>
</organism>
<feature type="domain" description="Glycosyltransferase 2-like" evidence="1">
    <location>
        <begin position="3"/>
        <end position="159"/>
    </location>
</feature>
<dbReference type="AlphaFoldDB" id="A0A1M6RBK7"/>
<dbReference type="OrthoDB" id="9802649at2"/>
<dbReference type="GO" id="GO:0016758">
    <property type="term" value="F:hexosyltransferase activity"/>
    <property type="evidence" value="ECO:0007669"/>
    <property type="project" value="UniProtKB-ARBA"/>
</dbReference>
<accession>A0A1M6RBK7</accession>
<dbReference type="InterPro" id="IPR001173">
    <property type="entry name" value="Glyco_trans_2-like"/>
</dbReference>
<dbReference type="Pfam" id="PF00535">
    <property type="entry name" value="Glycos_transf_2"/>
    <property type="match status" value="1"/>
</dbReference>
<dbReference type="Gene3D" id="3.90.550.10">
    <property type="entry name" value="Spore Coat Polysaccharide Biosynthesis Protein SpsA, Chain A"/>
    <property type="match status" value="1"/>
</dbReference>
<reference evidence="2 3" key="1">
    <citation type="submission" date="2016-11" db="EMBL/GenBank/DDBJ databases">
        <authorList>
            <person name="Jaros S."/>
            <person name="Januszkiewicz K."/>
            <person name="Wedrychowicz H."/>
        </authorList>
    </citation>
    <scope>NUCLEOTIDE SEQUENCE [LARGE SCALE GENOMIC DNA]</scope>
    <source>
        <strain evidence="2 3">KHT3</strain>
    </source>
</reference>
<dbReference type="PANTHER" id="PTHR22916:SF3">
    <property type="entry name" value="UDP-GLCNAC:BETAGAL BETA-1,3-N-ACETYLGLUCOSAMINYLTRANSFERASE-LIKE PROTEIN 1"/>
    <property type="match status" value="1"/>
</dbReference>
<evidence type="ECO:0000313" key="2">
    <source>
        <dbReference type="EMBL" id="SHK29717.1"/>
    </source>
</evidence>